<evidence type="ECO:0000256" key="1">
    <source>
        <dbReference type="ARBA" id="ARBA00022450"/>
    </source>
</evidence>
<evidence type="ECO:0000313" key="6">
    <source>
        <dbReference type="EMBL" id="ORX63831.1"/>
    </source>
</evidence>
<keyword evidence="7" id="KW-1185">Reference proteome</keyword>
<feature type="compositionally biased region" description="Basic and acidic residues" evidence="4">
    <location>
        <begin position="1285"/>
        <end position="1304"/>
    </location>
</feature>
<dbReference type="STRING" id="1754192.A0A1Y1VRA6"/>
<evidence type="ECO:0000256" key="3">
    <source>
        <dbReference type="ARBA" id="ARBA00022679"/>
    </source>
</evidence>
<dbReference type="Gene3D" id="3.40.47.10">
    <property type="match status" value="1"/>
</dbReference>
<keyword evidence="3" id="KW-0808">Transferase</keyword>
<feature type="compositionally biased region" description="Basic and acidic residues" evidence="4">
    <location>
        <begin position="1311"/>
        <end position="1323"/>
    </location>
</feature>
<dbReference type="PROSITE" id="PS52004">
    <property type="entry name" value="KS3_2"/>
    <property type="match status" value="1"/>
</dbReference>
<protein>
    <recommendedName>
        <fullName evidence="5">Ketosynthase family 3 (KS3) domain-containing protein</fullName>
    </recommendedName>
</protein>
<dbReference type="GO" id="GO:0004312">
    <property type="term" value="F:fatty acid synthase activity"/>
    <property type="evidence" value="ECO:0007669"/>
    <property type="project" value="TreeGrafter"/>
</dbReference>
<dbReference type="InterPro" id="IPR020841">
    <property type="entry name" value="PKS_Beta-ketoAc_synthase_dom"/>
</dbReference>
<evidence type="ECO:0000259" key="5">
    <source>
        <dbReference type="PROSITE" id="PS52004"/>
    </source>
</evidence>
<dbReference type="SUPFAM" id="SSF47336">
    <property type="entry name" value="ACP-like"/>
    <property type="match status" value="1"/>
</dbReference>
<dbReference type="SUPFAM" id="SSF56801">
    <property type="entry name" value="Acetyl-CoA synthetase-like"/>
    <property type="match status" value="1"/>
</dbReference>
<dbReference type="InterPro" id="IPR014031">
    <property type="entry name" value="Ketoacyl_synth_C"/>
</dbReference>
<accession>A0A1Y1VRA6</accession>
<dbReference type="Pfam" id="PF00501">
    <property type="entry name" value="AMP-binding"/>
    <property type="match status" value="1"/>
</dbReference>
<dbReference type="InterPro" id="IPR000873">
    <property type="entry name" value="AMP-dep_synth/lig_dom"/>
</dbReference>
<dbReference type="GO" id="GO:0004315">
    <property type="term" value="F:3-oxoacyl-[acyl-carrier-protein] synthase activity"/>
    <property type="evidence" value="ECO:0007669"/>
    <property type="project" value="InterPro"/>
</dbReference>
<feature type="region of interest" description="Disordered" evidence="4">
    <location>
        <begin position="1285"/>
        <end position="1323"/>
    </location>
</feature>
<dbReference type="InterPro" id="IPR042099">
    <property type="entry name" value="ANL_N_sf"/>
</dbReference>
<dbReference type="EMBL" id="MCFG01000582">
    <property type="protein sequence ID" value="ORX63831.1"/>
    <property type="molecule type" value="Genomic_DNA"/>
</dbReference>
<sequence length="1712" mass="195870">MAVNINSDVDPRDYDNLYDLGEALFLKNKYNQEVDDILKTETIYEKVKYYYDIKKDSNDPIFIAKPNLFGLPFKPEPHPDYPSPWLTVSYKQFYALLKALAYVLKKRFDLEPHSRVGIVSNASPMNILLIHALWLNRCCVIEMSPKLSNNVKQFWVRMLDMKMIFYDYTLSIFNEEKQNELNEKGEWIWEWEYPLKEDEYDLSAGFRGIPMFFMENVEFCEEIYQCSLEGKSFVRPGHKDDIVLMLGTSSSSQAIIKNGHCSKMKFIPFKAINCGHIFRHFLYNKDNLHPKVMVVAPLYHSLGAAWSTGQIINTGSPLIFRTQKKYDIGFVPEVILDDIIETKPDVIPLFPFNYVEFKKLFDENHPKCEIWEKGIRSLPKRCFLCGGAPPNYDVMCWFEKKFNIPINNACGATEVGLFMYKDIDKPQVPGEISYLSRCPWLHFHLERVSDDPNEGELYIYNPFKIQGYATRAKKGEFYESTLPKIRVDLEHDELYKIIDGLEYYKTNDIWRRSPVSGDYGYVSRADDVINFCNGLKMNPLPFESTVTYECNDIKQCCLLLDDTQCEVVCFIEPEWSKIIMEDGKPFDTTINPESLSREDQNKLKKIAQSQVWDSVYQVLSRSSQNISNWAKQLTIHNIYVVDYGKRFPTTDKGSLSRRVAKLEYSEVLKKISKLINGEIDSFDEDIKEEEEEKEKEKEVIENNNTKAKEIKTKDSTTQKEISKEQEQEHENENKNKNKKSQKEINEEIQEAIKLIYEAIKEIVPSTPEFEEFNINAPFTIYSIDSIGTRKLTNILGRRTGKPFTTSTLFNYGTTYDLAKYITGYTDKDKFGKDLIPKSIVANKKDINSNKIAIIGMALRLPGAINNAKSFWMALAKGKDCISTPVKDRKLHLGYVNKPSHLLNENEHNIPRCGCYDSRSNVAKPSEFDAEFFNCLPEEAMALDPRHRWILETSWEALENSGIAPNSLENTITGVFLGINDSHDYHDLMKENGITPPIAAHSTPSGIVGRLSYFYKLFGPSFTIDTACSTGASALHSACRSLQFGDCDLSIVSGVKYLYTSNDFHRTSIARMTSPKGRCATFDKDADGFVPSEGCVTFILKRYEDAIRDHDNILSVILGTSSGQSGIRQSISAPSSDGQVINLKRALHFAGVDPSDISFVETHGTGTPLGDAIEVNALNQVYKGTHTSENPLIIGSVKTNIGHTTEVAGLAGVAKVILSMQHKYIPKNLHFNTLNPEIDIESIPIQIATKTIPWENKNNKPRIAQVSSFGLQGSIVHIILQEYLPEKEQNEPKEPKEPKEQKEQNNEIENMENNKDSKDSKKEEDHILTISAKSPLALLELSNNYLNILESMEDNNENIENLCYTSNIGRQHFNYRISAIGKNANELYEDLEQKIETYEQQIELSKQQQQQQQQQQQISKNNHGLTQNLEVYIENAKNIDISPKINETVEKLVSTNNIFKQTFENCESEIQNIFENISFKETMDDTVSQLYILSFYYSLQQLNESLIIKDNSSKIIYGGFGFGELVSIVIGGGLNITSAFTLIKLLSNDKINENEISSWYNQQDIPKFQKSAYISSLDKVFKNGDTLSQKDILSIMENIHEIKNISSFIENYGNKSNTMTLYSMTGHNEEIKKESNSKYPNLSITEFVVESTTEKSLINQFIMNEYNQGKTINWDIYNSRFENEEGHQKSLQKIELPNYPFQRSTYWPISLNN</sequence>
<evidence type="ECO:0000256" key="2">
    <source>
        <dbReference type="ARBA" id="ARBA00022553"/>
    </source>
</evidence>
<dbReference type="InterPro" id="IPR018201">
    <property type="entry name" value="Ketoacyl_synth_AS"/>
</dbReference>
<dbReference type="CDD" id="cd00833">
    <property type="entry name" value="PKS"/>
    <property type="match status" value="1"/>
</dbReference>
<feature type="region of interest" description="Disordered" evidence="4">
    <location>
        <begin position="686"/>
        <end position="742"/>
    </location>
</feature>
<keyword evidence="1" id="KW-0596">Phosphopantetheine</keyword>
<dbReference type="GO" id="GO:0006633">
    <property type="term" value="P:fatty acid biosynthetic process"/>
    <property type="evidence" value="ECO:0007669"/>
    <property type="project" value="InterPro"/>
</dbReference>
<feature type="compositionally biased region" description="Basic and acidic residues" evidence="4">
    <location>
        <begin position="694"/>
        <end position="742"/>
    </location>
</feature>
<dbReference type="Proteomes" id="UP000193944">
    <property type="component" value="Unassembled WGS sequence"/>
</dbReference>
<dbReference type="OrthoDB" id="329835at2759"/>
<evidence type="ECO:0000256" key="4">
    <source>
        <dbReference type="SAM" id="MobiDB-lite"/>
    </source>
</evidence>
<dbReference type="InterPro" id="IPR036736">
    <property type="entry name" value="ACP-like_sf"/>
</dbReference>
<dbReference type="PANTHER" id="PTHR43775:SF37">
    <property type="entry name" value="SI:DKEY-61P9.11"/>
    <property type="match status" value="1"/>
</dbReference>
<comment type="caution">
    <text evidence="6">The sequence shown here is derived from an EMBL/GenBank/DDBJ whole genome shotgun (WGS) entry which is preliminary data.</text>
</comment>
<dbReference type="Pfam" id="PF00109">
    <property type="entry name" value="ketoacyl-synt"/>
    <property type="match status" value="1"/>
</dbReference>
<dbReference type="PROSITE" id="PS00606">
    <property type="entry name" value="KS3_1"/>
    <property type="match status" value="1"/>
</dbReference>
<reference evidence="6 7" key="1">
    <citation type="submission" date="2016-08" db="EMBL/GenBank/DDBJ databases">
        <title>A Parts List for Fungal Cellulosomes Revealed by Comparative Genomics.</title>
        <authorList>
            <consortium name="DOE Joint Genome Institute"/>
            <person name="Haitjema C.H."/>
            <person name="Gilmore S.P."/>
            <person name="Henske J.K."/>
            <person name="Solomon K.V."/>
            <person name="De Groot R."/>
            <person name="Kuo A."/>
            <person name="Mondo S.J."/>
            <person name="Salamov A.A."/>
            <person name="Labutti K."/>
            <person name="Zhao Z."/>
            <person name="Chiniquy J."/>
            <person name="Barry K."/>
            <person name="Brewer H.M."/>
            <person name="Purvine S.O."/>
            <person name="Wright A.T."/>
            <person name="Boxma B."/>
            <person name="Van Alen T."/>
            <person name="Hackstein J.H."/>
            <person name="Baker S.E."/>
            <person name="Grigoriev I.V."/>
            <person name="O'Malley M.A."/>
        </authorList>
    </citation>
    <scope>NUCLEOTIDE SEQUENCE [LARGE SCALE GENOMIC DNA]</scope>
    <source>
        <strain evidence="6 7">S4</strain>
    </source>
</reference>
<dbReference type="PANTHER" id="PTHR43775">
    <property type="entry name" value="FATTY ACID SYNTHASE"/>
    <property type="match status" value="1"/>
</dbReference>
<reference evidence="6 7" key="2">
    <citation type="submission" date="2016-08" db="EMBL/GenBank/DDBJ databases">
        <title>Pervasive Adenine N6-methylation of Active Genes in Fungi.</title>
        <authorList>
            <consortium name="DOE Joint Genome Institute"/>
            <person name="Mondo S.J."/>
            <person name="Dannebaum R.O."/>
            <person name="Kuo R.C."/>
            <person name="Labutti K."/>
            <person name="Haridas S."/>
            <person name="Kuo A."/>
            <person name="Salamov A."/>
            <person name="Ahrendt S.R."/>
            <person name="Lipzen A."/>
            <person name="Sullivan W."/>
            <person name="Andreopoulos W.B."/>
            <person name="Clum A."/>
            <person name="Lindquist E."/>
            <person name="Daum C."/>
            <person name="Ramamoorthy G.K."/>
            <person name="Gryganskyi A."/>
            <person name="Culley D."/>
            <person name="Magnuson J.K."/>
            <person name="James T.Y."/>
            <person name="O'Malley M.A."/>
            <person name="Stajich J.E."/>
            <person name="Spatafora J.W."/>
            <person name="Visel A."/>
            <person name="Grigoriev I.V."/>
        </authorList>
    </citation>
    <scope>NUCLEOTIDE SEQUENCE [LARGE SCALE GENOMIC DNA]</scope>
    <source>
        <strain evidence="6 7">S4</strain>
    </source>
</reference>
<dbReference type="InterPro" id="IPR016039">
    <property type="entry name" value="Thiolase-like"/>
</dbReference>
<gene>
    <name evidence="6" type="ORF">BCR32DRAFT_298303</name>
</gene>
<dbReference type="Pfam" id="PF22621">
    <property type="entry name" value="CurL-like_PKS_C"/>
    <property type="match status" value="1"/>
</dbReference>
<feature type="domain" description="Ketosynthase family 3 (KS3)" evidence="5">
    <location>
        <begin position="848"/>
        <end position="1281"/>
    </location>
</feature>
<dbReference type="InterPro" id="IPR050091">
    <property type="entry name" value="PKS_NRPS_Biosynth_Enz"/>
</dbReference>
<dbReference type="Pfam" id="PF02801">
    <property type="entry name" value="Ketoacyl-synt_C"/>
    <property type="match status" value="1"/>
</dbReference>
<dbReference type="SMART" id="SM00825">
    <property type="entry name" value="PKS_KS"/>
    <property type="match status" value="1"/>
</dbReference>
<organism evidence="6 7">
    <name type="scientific">Anaeromyces robustus</name>
    <dbReference type="NCBI Taxonomy" id="1754192"/>
    <lineage>
        <taxon>Eukaryota</taxon>
        <taxon>Fungi</taxon>
        <taxon>Fungi incertae sedis</taxon>
        <taxon>Chytridiomycota</taxon>
        <taxon>Chytridiomycota incertae sedis</taxon>
        <taxon>Neocallimastigomycetes</taxon>
        <taxon>Neocallimastigales</taxon>
        <taxon>Neocallimastigaceae</taxon>
        <taxon>Anaeromyces</taxon>
    </lineage>
</organism>
<dbReference type="SUPFAM" id="SSF53901">
    <property type="entry name" value="Thiolase-like"/>
    <property type="match status" value="1"/>
</dbReference>
<dbReference type="InterPro" id="IPR014030">
    <property type="entry name" value="Ketoacyl_synth_N"/>
</dbReference>
<dbReference type="Gene3D" id="3.30.70.3290">
    <property type="match status" value="1"/>
</dbReference>
<proteinExistence type="predicted"/>
<dbReference type="Pfam" id="PF23562">
    <property type="entry name" value="AMP-binding_C_3"/>
    <property type="match status" value="1"/>
</dbReference>
<dbReference type="Gene3D" id="3.40.50.12780">
    <property type="entry name" value="N-terminal domain of ligase-like"/>
    <property type="match status" value="1"/>
</dbReference>
<name>A0A1Y1VRA6_9FUNG</name>
<keyword evidence="2" id="KW-0597">Phosphoprotein</keyword>
<evidence type="ECO:0000313" key="7">
    <source>
        <dbReference type="Proteomes" id="UP000193944"/>
    </source>
</evidence>